<evidence type="ECO:0000313" key="7">
    <source>
        <dbReference type="Proteomes" id="UP000719500"/>
    </source>
</evidence>
<dbReference type="Pfam" id="PF00989">
    <property type="entry name" value="PAS"/>
    <property type="match status" value="1"/>
</dbReference>
<evidence type="ECO:0000313" key="6">
    <source>
        <dbReference type="EMBL" id="MBM6851569.1"/>
    </source>
</evidence>
<evidence type="ECO:0000256" key="1">
    <source>
        <dbReference type="ARBA" id="ARBA00022741"/>
    </source>
</evidence>
<keyword evidence="7" id="KW-1185">Reference proteome</keyword>
<dbReference type="EMBL" id="JACSNX010000013">
    <property type="protein sequence ID" value="MBM6851569.1"/>
    <property type="molecule type" value="Genomic_DNA"/>
</dbReference>
<dbReference type="Gene3D" id="1.10.8.60">
    <property type="match status" value="1"/>
</dbReference>
<reference evidence="6 7" key="1">
    <citation type="journal article" date="2021" name="Sci. Rep.">
        <title>The distribution of antibiotic resistance genes in chicken gut microbiota commensals.</title>
        <authorList>
            <person name="Juricova H."/>
            <person name="Matiasovicova J."/>
            <person name="Kubasova T."/>
            <person name="Cejkova D."/>
            <person name="Rychlik I."/>
        </authorList>
    </citation>
    <scope>NUCLEOTIDE SEQUENCE [LARGE SCALE GENOMIC DNA]</scope>
    <source>
        <strain evidence="6 7">An411</strain>
    </source>
</reference>
<evidence type="ECO:0000259" key="5">
    <source>
        <dbReference type="PROSITE" id="PS50045"/>
    </source>
</evidence>
<sequence>MVRIAIVIPYASMASLAQEVFQEHTAQMRLQQRDSTDYSLEIIVAPTTQELLPQMPDCDAMIVRGATYLDLCRNALSVPVIELIINGTDIVNMLLQLRQKYGSVPAAVLGTQNMILGVEKLARQLNVDVTPYCFPENSVPEIRKCVEQAARDGKKVVIGGSTGCRLAEEMGLTSMLISSGREAFWNAISEAKQQAKISIVEREKALSLQTMLDNAYEGLVAIDRNRQISFLNMAAIQILQLSQREQYLGKPASTVFSTPTLNRIVSAAENTDEIIEYKNTHLSVKTRSLTMHGAPVGRVVSLLNAAQIQTTEDQLRKKLHYKGHQAKYSFDHLITRSPRMLECIQEAKAYALTDSNIVVVGETGTGKELISQSIHAFSHRAENNFVALNCAALPENLLESELFGYVEGAFTGAAKGGKPGLFEIAHNGTIFLDEISEIPLGLQGRLLRVLQEREIMRLGDNRIIPINIRVIAATNKNLEDLVHAGKFRSDLYYRLYVLQLNLPALRERREDIPLLVQGFIRQFQAREGLTTPLELSEADFRLLQDRPWRGNIRELRNFCERLVVLYQPGTSVSDLLAHLLDTSCSPDPEPQVAIPLPGSSHARIDLPYETLRAVLQECRGNRTQAAAKLGISRGTLWRMLKKYQSQD</sequence>
<dbReference type="Gene3D" id="3.40.50.2300">
    <property type="match status" value="1"/>
</dbReference>
<keyword evidence="1" id="KW-0547">Nucleotide-binding</keyword>
<dbReference type="InterPro" id="IPR002197">
    <property type="entry name" value="HTH_Fis"/>
</dbReference>
<evidence type="ECO:0000256" key="4">
    <source>
        <dbReference type="ARBA" id="ARBA00023163"/>
    </source>
</evidence>
<dbReference type="InterPro" id="IPR025943">
    <property type="entry name" value="Sigma_54_int_dom_ATP-bd_2"/>
</dbReference>
<dbReference type="PROSITE" id="PS50045">
    <property type="entry name" value="SIGMA54_INTERACT_4"/>
    <property type="match status" value="1"/>
</dbReference>
<dbReference type="InterPro" id="IPR058031">
    <property type="entry name" value="AAA_lid_NorR"/>
</dbReference>
<dbReference type="SUPFAM" id="SSF55785">
    <property type="entry name" value="PYP-like sensor domain (PAS domain)"/>
    <property type="match status" value="1"/>
</dbReference>
<dbReference type="SUPFAM" id="SSF52540">
    <property type="entry name" value="P-loop containing nucleoside triphosphate hydrolases"/>
    <property type="match status" value="1"/>
</dbReference>
<dbReference type="InterPro" id="IPR027417">
    <property type="entry name" value="P-loop_NTPase"/>
</dbReference>
<feature type="domain" description="Sigma-54 factor interaction" evidence="5">
    <location>
        <begin position="333"/>
        <end position="564"/>
    </location>
</feature>
<dbReference type="InterPro" id="IPR035965">
    <property type="entry name" value="PAS-like_dom_sf"/>
</dbReference>
<gene>
    <name evidence="6" type="ORF">H9X91_08990</name>
</gene>
<keyword evidence="3" id="KW-0805">Transcription regulation</keyword>
<dbReference type="RefSeq" id="WP_204804472.1">
    <property type="nucleotide sequence ID" value="NZ_JACSNS010000026.1"/>
</dbReference>
<dbReference type="SUPFAM" id="SSF46689">
    <property type="entry name" value="Homeodomain-like"/>
    <property type="match status" value="1"/>
</dbReference>
<keyword evidence="2" id="KW-0067">ATP-binding</keyword>
<organism evidence="6 7">
    <name type="scientific">Oscillibacter valericigenes</name>
    <dbReference type="NCBI Taxonomy" id="351091"/>
    <lineage>
        <taxon>Bacteria</taxon>
        <taxon>Bacillati</taxon>
        <taxon>Bacillota</taxon>
        <taxon>Clostridia</taxon>
        <taxon>Eubacteriales</taxon>
        <taxon>Oscillospiraceae</taxon>
        <taxon>Oscillibacter</taxon>
    </lineage>
</organism>
<dbReference type="Pfam" id="PF00158">
    <property type="entry name" value="Sigma54_activat"/>
    <property type="match status" value="1"/>
</dbReference>
<protein>
    <submittedName>
        <fullName evidence="6">Sigma 54-interacting transcriptional regulator</fullName>
    </submittedName>
</protein>
<dbReference type="InterPro" id="IPR010524">
    <property type="entry name" value="Sig_transdc_resp-reg_PrpR_N"/>
</dbReference>
<dbReference type="PROSITE" id="PS00675">
    <property type="entry name" value="SIGMA54_INTERACT_1"/>
    <property type="match status" value="1"/>
</dbReference>
<dbReference type="Gene3D" id="1.10.10.60">
    <property type="entry name" value="Homeodomain-like"/>
    <property type="match status" value="1"/>
</dbReference>
<name>A0ABS2FVG1_9FIRM</name>
<dbReference type="Gene3D" id="3.40.50.300">
    <property type="entry name" value="P-loop containing nucleotide triphosphate hydrolases"/>
    <property type="match status" value="1"/>
</dbReference>
<dbReference type="InterPro" id="IPR025662">
    <property type="entry name" value="Sigma_54_int_dom_ATP-bd_1"/>
</dbReference>
<dbReference type="SUPFAM" id="SSF159800">
    <property type="entry name" value="PrpR receptor domain-like"/>
    <property type="match status" value="1"/>
</dbReference>
<proteinExistence type="predicted"/>
<evidence type="ECO:0000256" key="2">
    <source>
        <dbReference type="ARBA" id="ARBA00022840"/>
    </source>
</evidence>
<dbReference type="InterPro" id="IPR002078">
    <property type="entry name" value="Sigma_54_int"/>
</dbReference>
<dbReference type="PANTHER" id="PTHR32071">
    <property type="entry name" value="TRANSCRIPTIONAL REGULATORY PROTEIN"/>
    <property type="match status" value="1"/>
</dbReference>
<dbReference type="InterPro" id="IPR013767">
    <property type="entry name" value="PAS_fold"/>
</dbReference>
<dbReference type="PROSITE" id="PS00676">
    <property type="entry name" value="SIGMA54_INTERACT_2"/>
    <property type="match status" value="1"/>
</dbReference>
<dbReference type="InterPro" id="IPR003593">
    <property type="entry name" value="AAA+_ATPase"/>
</dbReference>
<keyword evidence="4" id="KW-0804">Transcription</keyword>
<comment type="caution">
    <text evidence="6">The sequence shown here is derived from an EMBL/GenBank/DDBJ whole genome shotgun (WGS) entry which is preliminary data.</text>
</comment>
<dbReference type="Pfam" id="PF06506">
    <property type="entry name" value="PrpR_N"/>
    <property type="match status" value="1"/>
</dbReference>
<dbReference type="Gene3D" id="3.30.450.20">
    <property type="entry name" value="PAS domain"/>
    <property type="match status" value="1"/>
</dbReference>
<dbReference type="Pfam" id="PF25601">
    <property type="entry name" value="AAA_lid_14"/>
    <property type="match status" value="1"/>
</dbReference>
<dbReference type="SMART" id="SM00382">
    <property type="entry name" value="AAA"/>
    <property type="match status" value="1"/>
</dbReference>
<dbReference type="Gene3D" id="3.40.50.10660">
    <property type="entry name" value="PrpR receptor domain-like"/>
    <property type="match status" value="1"/>
</dbReference>
<dbReference type="Pfam" id="PF02954">
    <property type="entry name" value="HTH_8"/>
    <property type="match status" value="1"/>
</dbReference>
<dbReference type="CDD" id="cd00009">
    <property type="entry name" value="AAA"/>
    <property type="match status" value="1"/>
</dbReference>
<evidence type="ECO:0000256" key="3">
    <source>
        <dbReference type="ARBA" id="ARBA00023015"/>
    </source>
</evidence>
<dbReference type="PRINTS" id="PR01590">
    <property type="entry name" value="HTHFIS"/>
</dbReference>
<dbReference type="InterPro" id="IPR009057">
    <property type="entry name" value="Homeodomain-like_sf"/>
</dbReference>
<dbReference type="Proteomes" id="UP000719500">
    <property type="component" value="Unassembled WGS sequence"/>
</dbReference>
<accession>A0ABS2FVG1</accession>